<feature type="transmembrane region" description="Helical" evidence="1">
    <location>
        <begin position="12"/>
        <end position="37"/>
    </location>
</feature>
<keyword evidence="1" id="KW-0812">Transmembrane</keyword>
<evidence type="ECO:0000313" key="2">
    <source>
        <dbReference type="EMBL" id="CAA9353294.1"/>
    </source>
</evidence>
<feature type="non-terminal residue" evidence="2">
    <location>
        <position position="1"/>
    </location>
</feature>
<evidence type="ECO:0000256" key="1">
    <source>
        <dbReference type="SAM" id="Phobius"/>
    </source>
</evidence>
<organism evidence="2">
    <name type="scientific">uncultured Gemmatimonadota bacterium</name>
    <dbReference type="NCBI Taxonomy" id="203437"/>
    <lineage>
        <taxon>Bacteria</taxon>
        <taxon>Pseudomonadati</taxon>
        <taxon>Gemmatimonadota</taxon>
        <taxon>environmental samples</taxon>
    </lineage>
</organism>
<reference evidence="2" key="1">
    <citation type="submission" date="2020-02" db="EMBL/GenBank/DDBJ databases">
        <authorList>
            <person name="Meier V. D."/>
        </authorList>
    </citation>
    <scope>NUCLEOTIDE SEQUENCE</scope>
    <source>
        <strain evidence="2">AVDCRST_MAG68</strain>
    </source>
</reference>
<gene>
    <name evidence="2" type="ORF">AVDCRST_MAG68-3766</name>
</gene>
<keyword evidence="1" id="KW-0472">Membrane</keyword>
<keyword evidence="1" id="KW-1133">Transmembrane helix</keyword>
<accession>A0A6J4M8T9</accession>
<protein>
    <submittedName>
        <fullName evidence="2">Uncharacterized protein</fullName>
    </submittedName>
</protein>
<sequence length="54" mass="6014">PSASLSLALLETWVNLGMAMAARMPMITTTIMSSIRVKPSRLRRLRMVVLLVDD</sequence>
<proteinExistence type="predicted"/>
<name>A0A6J4M8T9_9BACT</name>
<dbReference type="AlphaFoldDB" id="A0A6J4M8T9"/>
<dbReference type="EMBL" id="CADCTW010000178">
    <property type="protein sequence ID" value="CAA9353294.1"/>
    <property type="molecule type" value="Genomic_DNA"/>
</dbReference>